<dbReference type="AlphaFoldDB" id="A0AAE1DXQ3"/>
<comment type="caution">
    <text evidence="2">The sequence shown here is derived from an EMBL/GenBank/DDBJ whole genome shotgun (WGS) entry which is preliminary data.</text>
</comment>
<accession>A0AAE1DXQ3</accession>
<name>A0AAE1DXQ3_9GAST</name>
<dbReference type="Proteomes" id="UP001283361">
    <property type="component" value="Unassembled WGS sequence"/>
</dbReference>
<protein>
    <submittedName>
        <fullName evidence="2">Uncharacterized protein</fullName>
    </submittedName>
</protein>
<proteinExistence type="predicted"/>
<keyword evidence="3" id="KW-1185">Reference proteome</keyword>
<organism evidence="2 3">
    <name type="scientific">Elysia crispata</name>
    <name type="common">lettuce slug</name>
    <dbReference type="NCBI Taxonomy" id="231223"/>
    <lineage>
        <taxon>Eukaryota</taxon>
        <taxon>Metazoa</taxon>
        <taxon>Spiralia</taxon>
        <taxon>Lophotrochozoa</taxon>
        <taxon>Mollusca</taxon>
        <taxon>Gastropoda</taxon>
        <taxon>Heterobranchia</taxon>
        <taxon>Euthyneura</taxon>
        <taxon>Panpulmonata</taxon>
        <taxon>Sacoglossa</taxon>
        <taxon>Placobranchoidea</taxon>
        <taxon>Plakobranchidae</taxon>
        <taxon>Elysia</taxon>
    </lineage>
</organism>
<gene>
    <name evidence="2" type="ORF">RRG08_050653</name>
</gene>
<evidence type="ECO:0000313" key="2">
    <source>
        <dbReference type="EMBL" id="KAK3786180.1"/>
    </source>
</evidence>
<feature type="region of interest" description="Disordered" evidence="1">
    <location>
        <begin position="19"/>
        <end position="50"/>
    </location>
</feature>
<evidence type="ECO:0000256" key="1">
    <source>
        <dbReference type="SAM" id="MobiDB-lite"/>
    </source>
</evidence>
<evidence type="ECO:0000313" key="3">
    <source>
        <dbReference type="Proteomes" id="UP001283361"/>
    </source>
</evidence>
<reference evidence="2" key="1">
    <citation type="journal article" date="2023" name="G3 (Bethesda)">
        <title>A reference genome for the long-term kleptoplast-retaining sea slug Elysia crispata morphotype clarki.</title>
        <authorList>
            <person name="Eastman K.E."/>
            <person name="Pendleton A.L."/>
            <person name="Shaikh M.A."/>
            <person name="Suttiyut T."/>
            <person name="Ogas R."/>
            <person name="Tomko P."/>
            <person name="Gavelis G."/>
            <person name="Widhalm J.R."/>
            <person name="Wisecaver J.H."/>
        </authorList>
    </citation>
    <scope>NUCLEOTIDE SEQUENCE</scope>
    <source>
        <strain evidence="2">ECLA1</strain>
    </source>
</reference>
<dbReference type="EMBL" id="JAWDGP010002001">
    <property type="protein sequence ID" value="KAK3786180.1"/>
    <property type="molecule type" value="Genomic_DNA"/>
</dbReference>
<sequence length="90" mass="10579">MEIGKEGGDRERAMVEIREGAMEMGKRNRERSDGDRGKRDGDRERRERAMEIGKERAMEIGKEVYRLGKSMEMEILIVRRAMEIGKEEYN</sequence>